<keyword evidence="1 3" id="KW-0378">Hydrolase</keyword>
<evidence type="ECO:0000259" key="2">
    <source>
        <dbReference type="Pfam" id="PF00561"/>
    </source>
</evidence>
<reference evidence="3 4" key="1">
    <citation type="journal article" date="2013" name="Antonie Van Leeuwenhoek">
        <title>Echinimonas agarilytica gen. nov., sp. nov., a new gammaproteobacterium isolated from the sea urchin Strongylocentrotus intermedius.</title>
        <authorList>
            <person name="Nedashkovskaya O.I."/>
            <person name="Stenkova A.M."/>
            <person name="Zhukova N.V."/>
            <person name="Van Trappen S."/>
            <person name="Lee J.S."/>
            <person name="Kim S.B."/>
        </authorList>
    </citation>
    <scope>NUCLEOTIDE SEQUENCE [LARGE SCALE GENOMIC DNA]</scope>
    <source>
        <strain evidence="3 4">KMM 6351</strain>
    </source>
</reference>
<evidence type="ECO:0000256" key="1">
    <source>
        <dbReference type="ARBA" id="ARBA00022801"/>
    </source>
</evidence>
<dbReference type="PANTHER" id="PTHR46118">
    <property type="entry name" value="PROTEIN ABHD11"/>
    <property type="match status" value="1"/>
</dbReference>
<dbReference type="InterPro" id="IPR000639">
    <property type="entry name" value="Epox_hydrolase-like"/>
</dbReference>
<sequence>MLNYKDTGTGFPVLLIHGLFGNLDNLAGLGRALLDAHFRVIQVDVRNHGESPTYASMSYDDMAQDIVSLLDHLNIAECHLVGHSMGGKIAMRVALRQPQRIKALGVADIAPVPYQSHHVNVLKGLDELERKPTASRKEADTLLAEFIAEAGVRQFLLKNLRWTNGRAEWRLRYPEVKQEYDAIIGWNRIDAQFCQPTLFIKGNDSDYITAEYREEIAKYFPTSKAKIIQGTGHWLHAEKPEAFNRIVLQFLTGVG</sequence>
<dbReference type="PRINTS" id="PR00111">
    <property type="entry name" value="ABHYDROLASE"/>
</dbReference>
<organism evidence="3 4">
    <name type="scientific">Echinimonas agarilytica</name>
    <dbReference type="NCBI Taxonomy" id="1215918"/>
    <lineage>
        <taxon>Bacteria</taxon>
        <taxon>Pseudomonadati</taxon>
        <taxon>Pseudomonadota</taxon>
        <taxon>Gammaproteobacteria</taxon>
        <taxon>Alteromonadales</taxon>
        <taxon>Echinimonadaceae</taxon>
        <taxon>Echinimonas</taxon>
    </lineage>
</organism>
<dbReference type="InterPro" id="IPR000073">
    <property type="entry name" value="AB_hydrolase_1"/>
</dbReference>
<comment type="caution">
    <text evidence="3">The sequence shown here is derived from an EMBL/GenBank/DDBJ whole genome shotgun (WGS) entry which is preliminary data.</text>
</comment>
<accession>A0AA41W8Y8</accession>
<protein>
    <submittedName>
        <fullName evidence="3">Alpha/beta fold hydrolase</fullName>
    </submittedName>
</protein>
<evidence type="ECO:0000313" key="3">
    <source>
        <dbReference type="EMBL" id="MCM2680793.1"/>
    </source>
</evidence>
<dbReference type="PRINTS" id="PR00412">
    <property type="entry name" value="EPOXHYDRLASE"/>
</dbReference>
<dbReference type="EMBL" id="JAMQGP010000007">
    <property type="protein sequence ID" value="MCM2680793.1"/>
    <property type="molecule type" value="Genomic_DNA"/>
</dbReference>
<evidence type="ECO:0000313" key="4">
    <source>
        <dbReference type="Proteomes" id="UP001165393"/>
    </source>
</evidence>
<dbReference type="Gene3D" id="3.40.50.1820">
    <property type="entry name" value="alpha/beta hydrolase"/>
    <property type="match status" value="1"/>
</dbReference>
<dbReference type="RefSeq" id="WP_251262271.1">
    <property type="nucleotide sequence ID" value="NZ_JAMQGP010000007.1"/>
</dbReference>
<feature type="domain" description="AB hydrolase-1" evidence="2">
    <location>
        <begin position="12"/>
        <end position="240"/>
    </location>
</feature>
<dbReference type="InterPro" id="IPR029058">
    <property type="entry name" value="AB_hydrolase_fold"/>
</dbReference>
<gene>
    <name evidence="3" type="ORF">NAF29_14130</name>
</gene>
<dbReference type="GO" id="GO:0016787">
    <property type="term" value="F:hydrolase activity"/>
    <property type="evidence" value="ECO:0007669"/>
    <property type="project" value="UniProtKB-KW"/>
</dbReference>
<keyword evidence="4" id="KW-1185">Reference proteome</keyword>
<dbReference type="Proteomes" id="UP001165393">
    <property type="component" value="Unassembled WGS sequence"/>
</dbReference>
<dbReference type="AlphaFoldDB" id="A0AA41W8Y8"/>
<proteinExistence type="predicted"/>
<dbReference type="Pfam" id="PF00561">
    <property type="entry name" value="Abhydrolase_1"/>
    <property type="match status" value="1"/>
</dbReference>
<dbReference type="SUPFAM" id="SSF53474">
    <property type="entry name" value="alpha/beta-Hydrolases"/>
    <property type="match status" value="1"/>
</dbReference>
<dbReference type="PANTHER" id="PTHR46118:SF4">
    <property type="entry name" value="PROTEIN ABHD11"/>
    <property type="match status" value="1"/>
</dbReference>
<name>A0AA41W8Y8_9GAMM</name>